<dbReference type="InterPro" id="IPR017441">
    <property type="entry name" value="Protein_kinase_ATP_BS"/>
</dbReference>
<dbReference type="Gene3D" id="1.10.510.10">
    <property type="entry name" value="Transferase(Phosphotransferase) domain 1"/>
    <property type="match status" value="1"/>
</dbReference>
<accession>A0A1X0S2K3</accession>
<dbReference type="SMART" id="SM00562">
    <property type="entry name" value="NDK"/>
    <property type="match status" value="1"/>
</dbReference>
<gene>
    <name evidence="13" type="ORF">BCV71DRAFT_179705</name>
</gene>
<protein>
    <recommendedName>
        <fullName evidence="1">Nucleoside diphosphate kinase</fullName>
    </recommendedName>
</protein>
<feature type="domain" description="AGC-kinase C-terminal" evidence="12">
    <location>
        <begin position="249"/>
        <end position="324"/>
    </location>
</feature>
<evidence type="ECO:0000259" key="11">
    <source>
        <dbReference type="PROSITE" id="PS50011"/>
    </source>
</evidence>
<comment type="similarity">
    <text evidence="7">Belongs to the NDK family.</text>
</comment>
<dbReference type="Gene3D" id="3.30.200.20">
    <property type="entry name" value="Phosphorylase Kinase, domain 1"/>
    <property type="match status" value="1"/>
</dbReference>
<dbReference type="PROSITE" id="PS51285">
    <property type="entry name" value="AGC_KINASE_CTER"/>
    <property type="match status" value="1"/>
</dbReference>
<dbReference type="VEuPathDB" id="FungiDB:BCV72DRAFT_203479"/>
<dbReference type="GO" id="GO:0009966">
    <property type="term" value="P:regulation of signal transduction"/>
    <property type="evidence" value="ECO:0007669"/>
    <property type="project" value="TreeGrafter"/>
</dbReference>
<evidence type="ECO:0000259" key="12">
    <source>
        <dbReference type="PROSITE" id="PS51285"/>
    </source>
</evidence>
<comment type="similarity">
    <text evidence="9">Belongs to the protein kinase superfamily.</text>
</comment>
<evidence type="ECO:0000313" key="14">
    <source>
        <dbReference type="Proteomes" id="UP000242381"/>
    </source>
</evidence>
<keyword evidence="5 13" id="KW-0418">Kinase</keyword>
<dbReference type="OMA" id="HVGKMRR"/>
<name>A0A1X0S2K3_RHIZD</name>
<evidence type="ECO:0000256" key="6">
    <source>
        <dbReference type="ARBA" id="ARBA00022840"/>
    </source>
</evidence>
<dbReference type="Pfam" id="PF00069">
    <property type="entry name" value="Pkinase"/>
    <property type="match status" value="1"/>
</dbReference>
<proteinExistence type="inferred from homology"/>
<dbReference type="GO" id="GO:0001664">
    <property type="term" value="F:G protein-coupled receptor binding"/>
    <property type="evidence" value="ECO:0007669"/>
    <property type="project" value="TreeGrafter"/>
</dbReference>
<evidence type="ECO:0000256" key="3">
    <source>
        <dbReference type="ARBA" id="ARBA00022679"/>
    </source>
</evidence>
<evidence type="ECO:0000313" key="13">
    <source>
        <dbReference type="EMBL" id="ORE18378.1"/>
    </source>
</evidence>
<dbReference type="InterPro" id="IPR034907">
    <property type="entry name" value="NDK-like_dom"/>
</dbReference>
<dbReference type="Gene3D" id="3.30.70.141">
    <property type="entry name" value="Nucleoside diphosphate kinase-like domain"/>
    <property type="match status" value="1"/>
</dbReference>
<dbReference type="SUPFAM" id="SSF56112">
    <property type="entry name" value="Protein kinase-like (PK-like)"/>
    <property type="match status" value="1"/>
</dbReference>
<dbReference type="Pfam" id="PF00334">
    <property type="entry name" value="NDK"/>
    <property type="match status" value="1"/>
</dbReference>
<keyword evidence="2 9" id="KW-0723">Serine/threonine-protein kinase</keyword>
<feature type="non-terminal residue" evidence="13">
    <location>
        <position position="1"/>
    </location>
</feature>
<dbReference type="GO" id="GO:0007186">
    <property type="term" value="P:G protein-coupled receptor signaling pathway"/>
    <property type="evidence" value="ECO:0007669"/>
    <property type="project" value="TreeGrafter"/>
</dbReference>
<sequence>ELRHFYLQRVIGKGAFGKVRMVQHKIDRSEYALKYIKRVILELLDHPLIVNLRYAFQDDENLFMVLDLMLGGDLRFHLDTLGTFNELQVRFYVAQLILSISYIHSQHIIHRDIKPDNVLLDHKGHAHLSDFNIATQLTPQKPYRQNRAGSLAYMAPEILLKQKYTTDVDWWSLGITTFELLFGQRPFGGDSNEKVQESILHDPLQFPEKIQVSVECRQVIQGLLAKRPKDRLGHGREGLQKLKSHPWFQGLDWEQLESKKAQPPFIPNKDVPNYDAVHELEELLFEEEPLRVHPKSKDSTATMEINTKFLPYDHTKQGKATALESNNTSLIRRKIDQAKYNAHGKFFYHRLCGYMTSGPFHAMILSSPNAIKEWRSLIGPTHPVRARIHQPDTLRALYGLTDTRNSFHGSGKKKNKKKASESYYL</sequence>
<dbReference type="InterPro" id="IPR000961">
    <property type="entry name" value="AGC-kinase_C"/>
</dbReference>
<comment type="caution">
    <text evidence="7">Lacks conserved residue(s) required for the propagation of feature annotation.</text>
</comment>
<evidence type="ECO:0000256" key="1">
    <source>
        <dbReference type="ARBA" id="ARBA00017632"/>
    </source>
</evidence>
<feature type="region of interest" description="Disordered" evidence="10">
    <location>
        <begin position="405"/>
        <end position="425"/>
    </location>
</feature>
<dbReference type="PROSITE" id="PS50011">
    <property type="entry name" value="PROTEIN_KINASE_DOM"/>
    <property type="match status" value="1"/>
</dbReference>
<dbReference type="SMART" id="SM00220">
    <property type="entry name" value="S_TKc"/>
    <property type="match status" value="1"/>
</dbReference>
<evidence type="ECO:0000256" key="8">
    <source>
        <dbReference type="PROSITE-ProRule" id="PRU10141"/>
    </source>
</evidence>
<evidence type="ECO:0000256" key="5">
    <source>
        <dbReference type="ARBA" id="ARBA00022777"/>
    </source>
</evidence>
<evidence type="ECO:0000256" key="10">
    <source>
        <dbReference type="SAM" id="MobiDB-lite"/>
    </source>
</evidence>
<dbReference type="SUPFAM" id="SSF54919">
    <property type="entry name" value="Nucleoside diphosphate kinase, NDK"/>
    <property type="match status" value="1"/>
</dbReference>
<dbReference type="GO" id="GO:0005524">
    <property type="term" value="F:ATP binding"/>
    <property type="evidence" value="ECO:0007669"/>
    <property type="project" value="UniProtKB-UniRule"/>
</dbReference>
<evidence type="ECO:0000256" key="2">
    <source>
        <dbReference type="ARBA" id="ARBA00022527"/>
    </source>
</evidence>
<dbReference type="InterPro" id="IPR011009">
    <property type="entry name" value="Kinase-like_dom_sf"/>
</dbReference>
<organism evidence="13 14">
    <name type="scientific">Rhizopus microsporus</name>
    <dbReference type="NCBI Taxonomy" id="58291"/>
    <lineage>
        <taxon>Eukaryota</taxon>
        <taxon>Fungi</taxon>
        <taxon>Fungi incertae sedis</taxon>
        <taxon>Mucoromycota</taxon>
        <taxon>Mucoromycotina</taxon>
        <taxon>Mucoromycetes</taxon>
        <taxon>Mucorales</taxon>
        <taxon>Mucorineae</taxon>
        <taxon>Rhizopodaceae</taxon>
        <taxon>Rhizopus</taxon>
    </lineage>
</organism>
<feature type="domain" description="Protein kinase" evidence="11">
    <location>
        <begin position="5"/>
        <end position="248"/>
    </location>
</feature>
<feature type="binding site" evidence="8">
    <location>
        <position position="34"/>
    </location>
    <ligand>
        <name>ATP</name>
        <dbReference type="ChEBI" id="CHEBI:30616"/>
    </ligand>
</feature>
<dbReference type="FunFam" id="1.10.510.10:FF:000469">
    <property type="entry name" value="Serine/threonine-protein kinase 32B"/>
    <property type="match status" value="1"/>
</dbReference>
<dbReference type="AlphaFoldDB" id="A0A1X0S2K3"/>
<evidence type="ECO:0000256" key="4">
    <source>
        <dbReference type="ARBA" id="ARBA00022741"/>
    </source>
</evidence>
<dbReference type="EMBL" id="KV921332">
    <property type="protein sequence ID" value="ORE18378.1"/>
    <property type="molecule type" value="Genomic_DNA"/>
</dbReference>
<dbReference type="InterPro" id="IPR000719">
    <property type="entry name" value="Prot_kinase_dom"/>
</dbReference>
<dbReference type="PROSITE" id="PS00107">
    <property type="entry name" value="PROTEIN_KINASE_ATP"/>
    <property type="match status" value="1"/>
</dbReference>
<evidence type="ECO:0000256" key="9">
    <source>
        <dbReference type="RuleBase" id="RU000304"/>
    </source>
</evidence>
<keyword evidence="3" id="KW-0808">Transferase</keyword>
<dbReference type="Proteomes" id="UP000242381">
    <property type="component" value="Unassembled WGS sequence"/>
</dbReference>
<dbReference type="InterPro" id="IPR036850">
    <property type="entry name" value="NDK-like_dom_sf"/>
</dbReference>
<reference evidence="13 14" key="1">
    <citation type="journal article" date="2016" name="Proc. Natl. Acad. Sci. U.S.A.">
        <title>Lipid metabolic changes in an early divergent fungus govern the establishment of a mutualistic symbiosis with endobacteria.</title>
        <authorList>
            <person name="Lastovetsky O.A."/>
            <person name="Gaspar M.L."/>
            <person name="Mondo S.J."/>
            <person name="LaButti K.M."/>
            <person name="Sandor L."/>
            <person name="Grigoriev I.V."/>
            <person name="Henry S.A."/>
            <person name="Pawlowska T.E."/>
        </authorList>
    </citation>
    <scope>NUCLEOTIDE SEQUENCE [LARGE SCALE GENOMIC DNA]</scope>
    <source>
        <strain evidence="13 14">ATCC 11559</strain>
    </source>
</reference>
<dbReference type="InterPro" id="IPR008271">
    <property type="entry name" value="Ser/Thr_kinase_AS"/>
</dbReference>
<dbReference type="PROSITE" id="PS51374">
    <property type="entry name" value="NDPK_LIKE"/>
    <property type="match status" value="1"/>
</dbReference>
<keyword evidence="6 8" id="KW-0067">ATP-binding</keyword>
<evidence type="ECO:0000256" key="7">
    <source>
        <dbReference type="PROSITE-ProRule" id="PRU00706"/>
    </source>
</evidence>
<dbReference type="PROSITE" id="PS00108">
    <property type="entry name" value="PROTEIN_KINASE_ST"/>
    <property type="match status" value="1"/>
</dbReference>
<dbReference type="PANTHER" id="PTHR24355:SF30">
    <property type="entry name" value="SERINE_THREONINE-PROTEIN KINASE 32B ISOFORM X1"/>
    <property type="match status" value="1"/>
</dbReference>
<dbReference type="GO" id="GO:0004703">
    <property type="term" value="F:G protein-coupled receptor kinase activity"/>
    <property type="evidence" value="ECO:0007669"/>
    <property type="project" value="TreeGrafter"/>
</dbReference>
<keyword evidence="4 8" id="KW-0547">Nucleotide-binding</keyword>
<dbReference type="PANTHER" id="PTHR24355">
    <property type="entry name" value="G PROTEIN-COUPLED RECEPTOR KINASE/RIBOSOMAL PROTEIN S6 KINASE"/>
    <property type="match status" value="1"/>
</dbReference>